<reference evidence="1" key="1">
    <citation type="journal article" date="2014" name="Int. J. Syst. Evol. Microbiol.">
        <title>Complete genome sequence of Corynebacterium casei LMG S-19264T (=DSM 44701T), isolated from a smear-ripened cheese.</title>
        <authorList>
            <consortium name="US DOE Joint Genome Institute (JGI-PGF)"/>
            <person name="Walter F."/>
            <person name="Albersmeier A."/>
            <person name="Kalinowski J."/>
            <person name="Ruckert C."/>
        </authorList>
    </citation>
    <scope>NUCLEOTIDE SEQUENCE</scope>
    <source>
        <strain evidence="1">CGMCC 1.15322</strain>
    </source>
</reference>
<sequence>MALVERFINADCRDCWIDASTARARRGEVALDWVLPGSQGEDAPLSAVASRDGLKRLEALGLAPQAGSSSQTTAVAVQGRLRVAHGLPVSGYIGASVELKRLPPAGTPAPWTVWLALVETIPAGTEGSPVPRNLVRNLLQPLWDGRKQLSKDERPSWLESRSMDIPAGTDPSRLRVVGWVQDAGGRVFAAAQSRCVPPR</sequence>
<evidence type="ECO:0000313" key="1">
    <source>
        <dbReference type="EMBL" id="GGA97168.1"/>
    </source>
</evidence>
<name>A0A916SF50_9BURK</name>
<comment type="caution">
    <text evidence="1">The sequence shown here is derived from an EMBL/GenBank/DDBJ whole genome shotgun (WGS) entry which is preliminary data.</text>
</comment>
<reference evidence="1" key="2">
    <citation type="submission" date="2020-09" db="EMBL/GenBank/DDBJ databases">
        <authorList>
            <person name="Sun Q."/>
            <person name="Zhou Y."/>
        </authorList>
    </citation>
    <scope>NUCLEOTIDE SEQUENCE</scope>
    <source>
        <strain evidence="1">CGMCC 1.15322</strain>
    </source>
</reference>
<gene>
    <name evidence="1" type="ORF">GCM10011496_17820</name>
</gene>
<dbReference type="AlphaFoldDB" id="A0A916SF50"/>
<dbReference type="Proteomes" id="UP000620596">
    <property type="component" value="Unassembled WGS sequence"/>
</dbReference>
<keyword evidence="2" id="KW-1185">Reference proteome</keyword>
<protein>
    <submittedName>
        <fullName evidence="1">Uncharacterized protein</fullName>
    </submittedName>
</protein>
<evidence type="ECO:0000313" key="2">
    <source>
        <dbReference type="Proteomes" id="UP000620596"/>
    </source>
</evidence>
<dbReference type="EMBL" id="BMIG01000005">
    <property type="protein sequence ID" value="GGA97168.1"/>
    <property type="molecule type" value="Genomic_DNA"/>
</dbReference>
<organism evidence="1 2">
    <name type="scientific">Polaromonas eurypsychrophila</name>
    <dbReference type="NCBI Taxonomy" id="1614635"/>
    <lineage>
        <taxon>Bacteria</taxon>
        <taxon>Pseudomonadati</taxon>
        <taxon>Pseudomonadota</taxon>
        <taxon>Betaproteobacteria</taxon>
        <taxon>Burkholderiales</taxon>
        <taxon>Comamonadaceae</taxon>
        <taxon>Polaromonas</taxon>
    </lineage>
</organism>
<proteinExistence type="predicted"/>
<accession>A0A916SF50</accession>